<reference evidence="8 9" key="1">
    <citation type="submission" date="2020-05" db="EMBL/GenBank/DDBJ databases">
        <authorList>
            <person name="Niu N."/>
        </authorList>
    </citation>
    <scope>NUCLEOTIDE SEQUENCE [LARGE SCALE GENOMIC DNA]</scope>
    <source>
        <strain evidence="8 9">LMG10982</strain>
    </source>
</reference>
<evidence type="ECO:0000313" key="9">
    <source>
        <dbReference type="Proteomes" id="UP000541421"/>
    </source>
</evidence>
<proteinExistence type="inferred from homology"/>
<dbReference type="PROSITE" id="PS50983">
    <property type="entry name" value="FE_B12_PBP"/>
    <property type="match status" value="1"/>
</dbReference>
<evidence type="ECO:0000256" key="1">
    <source>
        <dbReference type="ARBA" id="ARBA00004196"/>
    </source>
</evidence>
<keyword evidence="3" id="KW-0813">Transport</keyword>
<keyword evidence="4" id="KW-0408">Iron</keyword>
<dbReference type="RefSeq" id="WP_171588571.1">
    <property type="nucleotide sequence ID" value="NZ_JABGBO010000005.1"/>
</dbReference>
<organism evidence="8 9">
    <name type="scientific">Pelistega europaea</name>
    <dbReference type="NCBI Taxonomy" id="106147"/>
    <lineage>
        <taxon>Bacteria</taxon>
        <taxon>Pseudomonadati</taxon>
        <taxon>Pseudomonadota</taxon>
        <taxon>Betaproteobacteria</taxon>
        <taxon>Burkholderiales</taxon>
        <taxon>Alcaligenaceae</taxon>
        <taxon>Pelistega</taxon>
    </lineage>
</organism>
<dbReference type="Pfam" id="PF01497">
    <property type="entry name" value="Peripla_BP_2"/>
    <property type="match status" value="1"/>
</dbReference>
<keyword evidence="4" id="KW-0410">Iron transport</keyword>
<evidence type="ECO:0000256" key="2">
    <source>
        <dbReference type="ARBA" id="ARBA00008814"/>
    </source>
</evidence>
<protein>
    <submittedName>
        <fullName evidence="8">ABC transporter substrate-binding protein</fullName>
    </submittedName>
</protein>
<accession>A0A7Y4LC62</accession>
<feature type="signal peptide" evidence="6">
    <location>
        <begin position="1"/>
        <end position="26"/>
    </location>
</feature>
<evidence type="ECO:0000256" key="6">
    <source>
        <dbReference type="SAM" id="SignalP"/>
    </source>
</evidence>
<dbReference type="PANTHER" id="PTHR30532:SF28">
    <property type="entry name" value="PETROBACTIN-BINDING PROTEIN YCLQ"/>
    <property type="match status" value="1"/>
</dbReference>
<keyword evidence="5 6" id="KW-0732">Signal</keyword>
<comment type="similarity">
    <text evidence="2">Belongs to the bacterial solute-binding protein 8 family.</text>
</comment>
<name>A0A7Y4LC62_9BURK</name>
<dbReference type="AlphaFoldDB" id="A0A7Y4LC62"/>
<feature type="domain" description="Fe/B12 periplasmic-binding" evidence="7">
    <location>
        <begin position="57"/>
        <end position="334"/>
    </location>
</feature>
<evidence type="ECO:0000256" key="4">
    <source>
        <dbReference type="ARBA" id="ARBA00022496"/>
    </source>
</evidence>
<dbReference type="EMBL" id="JABGBO010000005">
    <property type="protein sequence ID" value="NOL49586.1"/>
    <property type="molecule type" value="Genomic_DNA"/>
</dbReference>
<dbReference type="GO" id="GO:1901678">
    <property type="term" value="P:iron coordination entity transport"/>
    <property type="evidence" value="ECO:0007669"/>
    <property type="project" value="UniProtKB-ARBA"/>
</dbReference>
<sequence>MDRRRFCHSLGGLLGAGLLFPFSSVACCDSHEGAASAFPVRIQGALGNTIIDAPPKRVIALGAGAEDIALSLGVVPIAIEPHVFGGDKQGYFPWFKEKIKQIGAPLPEIIPVYPELDIEKIISLKPDLILAPQSGFSEDIFRQLSSFVPVVAHPKLPWLTPWQEQIRLSGLALGKVQEAVLLEQKIHNLFLLYRQQYPQLQRYSFAYLNAGSRLSYLSSYVAGDPRVDMLMSLGLKLFPAVKEFSVRPGSFAANIGLENADKFFDVDIVISWFYNQKIKEEVDKISLFRAIPAIRRGSYIPLTDPEIIMATSYGSLLSLEWGLPKFMPLLLQAIENVPTKRGAL</sequence>
<keyword evidence="4" id="KW-0406">Ion transport</keyword>
<dbReference type="GO" id="GO:0030288">
    <property type="term" value="C:outer membrane-bounded periplasmic space"/>
    <property type="evidence" value="ECO:0007669"/>
    <property type="project" value="TreeGrafter"/>
</dbReference>
<dbReference type="Gene3D" id="3.40.50.1980">
    <property type="entry name" value="Nitrogenase molybdenum iron protein domain"/>
    <property type="match status" value="2"/>
</dbReference>
<dbReference type="PANTHER" id="PTHR30532">
    <property type="entry name" value="IRON III DICITRATE-BINDING PERIPLASMIC PROTEIN"/>
    <property type="match status" value="1"/>
</dbReference>
<comment type="caution">
    <text evidence="8">The sequence shown here is derived from an EMBL/GenBank/DDBJ whole genome shotgun (WGS) entry which is preliminary data.</text>
</comment>
<evidence type="ECO:0000259" key="7">
    <source>
        <dbReference type="PROSITE" id="PS50983"/>
    </source>
</evidence>
<evidence type="ECO:0000313" key="8">
    <source>
        <dbReference type="EMBL" id="NOL49586.1"/>
    </source>
</evidence>
<dbReference type="InterPro" id="IPR002491">
    <property type="entry name" value="ABC_transptr_periplasmic_BD"/>
</dbReference>
<dbReference type="PROSITE" id="PS51257">
    <property type="entry name" value="PROKAR_LIPOPROTEIN"/>
    <property type="match status" value="1"/>
</dbReference>
<evidence type="ECO:0000256" key="5">
    <source>
        <dbReference type="ARBA" id="ARBA00022729"/>
    </source>
</evidence>
<comment type="subcellular location">
    <subcellularLocation>
        <location evidence="1">Cell envelope</location>
    </subcellularLocation>
</comment>
<gene>
    <name evidence="8" type="ORF">HKX40_05495</name>
</gene>
<dbReference type="SUPFAM" id="SSF53807">
    <property type="entry name" value="Helical backbone' metal receptor"/>
    <property type="match status" value="1"/>
</dbReference>
<evidence type="ECO:0000256" key="3">
    <source>
        <dbReference type="ARBA" id="ARBA00022448"/>
    </source>
</evidence>
<feature type="chain" id="PRO_5031549715" evidence="6">
    <location>
        <begin position="27"/>
        <end position="344"/>
    </location>
</feature>
<dbReference type="Proteomes" id="UP000541421">
    <property type="component" value="Unassembled WGS sequence"/>
</dbReference>
<keyword evidence="9" id="KW-1185">Reference proteome</keyword>
<dbReference type="InterPro" id="IPR051313">
    <property type="entry name" value="Bact_iron-sidero_bind"/>
</dbReference>